<sequence length="115" mass="13009">LPLFKDLPEMENEAEGSDCEHGEKEDEKELDDIAEDVVDTSIAEDVADTSIGKSKNLSKPTFFRVSIRKGVTPGKSLCTECIEKYPVLSSRSWSDVKFFVYNHIKKVNKKNNKCH</sequence>
<feature type="region of interest" description="Disordered" evidence="1">
    <location>
        <begin position="1"/>
        <end position="30"/>
    </location>
</feature>
<dbReference type="EMBL" id="JAVRBK010000081">
    <property type="protein sequence ID" value="KAK5637810.1"/>
    <property type="molecule type" value="Genomic_DNA"/>
</dbReference>
<comment type="caution">
    <text evidence="2">The sequence shown here is derived from an EMBL/GenBank/DDBJ whole genome shotgun (WGS) entry which is preliminary data.</text>
</comment>
<dbReference type="AlphaFoldDB" id="A0AAN7US45"/>
<protein>
    <submittedName>
        <fullName evidence="2">Uncharacterized protein</fullName>
    </submittedName>
</protein>
<keyword evidence="3" id="KW-1185">Reference proteome</keyword>
<organism evidence="2 3">
    <name type="scientific">Pyrocoelia pectoralis</name>
    <dbReference type="NCBI Taxonomy" id="417401"/>
    <lineage>
        <taxon>Eukaryota</taxon>
        <taxon>Metazoa</taxon>
        <taxon>Ecdysozoa</taxon>
        <taxon>Arthropoda</taxon>
        <taxon>Hexapoda</taxon>
        <taxon>Insecta</taxon>
        <taxon>Pterygota</taxon>
        <taxon>Neoptera</taxon>
        <taxon>Endopterygota</taxon>
        <taxon>Coleoptera</taxon>
        <taxon>Polyphaga</taxon>
        <taxon>Elateriformia</taxon>
        <taxon>Elateroidea</taxon>
        <taxon>Lampyridae</taxon>
        <taxon>Lampyrinae</taxon>
        <taxon>Pyrocoelia</taxon>
    </lineage>
</organism>
<name>A0AAN7US45_9COLE</name>
<dbReference type="Proteomes" id="UP001329430">
    <property type="component" value="Unassembled WGS sequence"/>
</dbReference>
<evidence type="ECO:0000313" key="3">
    <source>
        <dbReference type="Proteomes" id="UP001329430"/>
    </source>
</evidence>
<evidence type="ECO:0000313" key="2">
    <source>
        <dbReference type="EMBL" id="KAK5637810.1"/>
    </source>
</evidence>
<evidence type="ECO:0000256" key="1">
    <source>
        <dbReference type="SAM" id="MobiDB-lite"/>
    </source>
</evidence>
<feature type="non-terminal residue" evidence="2">
    <location>
        <position position="1"/>
    </location>
</feature>
<accession>A0AAN7US45</accession>
<gene>
    <name evidence="2" type="ORF">RI129_000007</name>
</gene>
<feature type="compositionally biased region" description="Basic and acidic residues" evidence="1">
    <location>
        <begin position="18"/>
        <end position="27"/>
    </location>
</feature>
<reference evidence="2 3" key="1">
    <citation type="journal article" date="2024" name="Insects">
        <title>An Improved Chromosome-Level Genome Assembly of the Firefly Pyrocoelia pectoralis.</title>
        <authorList>
            <person name="Fu X."/>
            <person name="Meyer-Rochow V.B."/>
            <person name="Ballantyne L."/>
            <person name="Zhu X."/>
        </authorList>
    </citation>
    <scope>NUCLEOTIDE SEQUENCE [LARGE SCALE GENOMIC DNA]</scope>
    <source>
        <strain evidence="2">XCY_ONT2</strain>
    </source>
</reference>
<proteinExistence type="predicted"/>